<keyword evidence="3" id="KW-1185">Reference proteome</keyword>
<evidence type="ECO:0000256" key="1">
    <source>
        <dbReference type="SAM" id="MobiDB-lite"/>
    </source>
</evidence>
<feature type="compositionally biased region" description="Basic and acidic residues" evidence="1">
    <location>
        <begin position="7"/>
        <end position="23"/>
    </location>
</feature>
<comment type="caution">
    <text evidence="2">The sequence shown here is derived from an EMBL/GenBank/DDBJ whole genome shotgun (WGS) entry which is preliminary data.</text>
</comment>
<dbReference type="EMBL" id="QKYT01000693">
    <property type="protein sequence ID" value="RIA82193.1"/>
    <property type="molecule type" value="Genomic_DNA"/>
</dbReference>
<name>A0A397S742_9GLOM</name>
<feature type="region of interest" description="Disordered" evidence="1">
    <location>
        <begin position="45"/>
        <end position="88"/>
    </location>
</feature>
<protein>
    <submittedName>
        <fullName evidence="2">Uncharacterized protein</fullName>
    </submittedName>
</protein>
<evidence type="ECO:0000313" key="2">
    <source>
        <dbReference type="EMBL" id="RIA82193.1"/>
    </source>
</evidence>
<evidence type="ECO:0000313" key="3">
    <source>
        <dbReference type="Proteomes" id="UP000265703"/>
    </source>
</evidence>
<proteinExistence type="predicted"/>
<accession>A0A397S742</accession>
<dbReference type="Proteomes" id="UP000265703">
    <property type="component" value="Unassembled WGS sequence"/>
</dbReference>
<gene>
    <name evidence="2" type="ORF">C1645_835747</name>
</gene>
<feature type="compositionally biased region" description="Acidic residues" evidence="1">
    <location>
        <begin position="70"/>
        <end position="88"/>
    </location>
</feature>
<dbReference type="AlphaFoldDB" id="A0A397S742"/>
<feature type="region of interest" description="Disordered" evidence="1">
    <location>
        <begin position="1"/>
        <end position="31"/>
    </location>
</feature>
<reference evidence="2 3" key="1">
    <citation type="submission" date="2018-06" db="EMBL/GenBank/DDBJ databases">
        <title>Comparative genomics reveals the genomic features of Rhizophagus irregularis, R. cerebriforme, R. diaphanum and Gigaspora rosea, and their symbiotic lifestyle signature.</title>
        <authorList>
            <person name="Morin E."/>
            <person name="San Clemente H."/>
            <person name="Chen E.C.H."/>
            <person name="De La Providencia I."/>
            <person name="Hainaut M."/>
            <person name="Kuo A."/>
            <person name="Kohler A."/>
            <person name="Murat C."/>
            <person name="Tang N."/>
            <person name="Roy S."/>
            <person name="Loubradou J."/>
            <person name="Henrissat B."/>
            <person name="Grigoriev I.V."/>
            <person name="Corradi N."/>
            <person name="Roux C."/>
            <person name="Martin F.M."/>
        </authorList>
    </citation>
    <scope>NUCLEOTIDE SEQUENCE [LARGE SCALE GENOMIC DNA]</scope>
    <source>
        <strain evidence="2 3">DAOM 227022</strain>
    </source>
</reference>
<sequence length="88" mass="9960">MENMYHNPEESEKEADKGGENKITKSGYEGSLKTAIKKVVLKYNDGNENTDYSKNKNHRSTSSQKLVPVNDEELDESDESDKSDESDE</sequence>
<organism evidence="2 3">
    <name type="scientific">Glomus cerebriforme</name>
    <dbReference type="NCBI Taxonomy" id="658196"/>
    <lineage>
        <taxon>Eukaryota</taxon>
        <taxon>Fungi</taxon>
        <taxon>Fungi incertae sedis</taxon>
        <taxon>Mucoromycota</taxon>
        <taxon>Glomeromycotina</taxon>
        <taxon>Glomeromycetes</taxon>
        <taxon>Glomerales</taxon>
        <taxon>Glomeraceae</taxon>
        <taxon>Glomus</taxon>
    </lineage>
</organism>